<protein>
    <submittedName>
        <fullName evidence="1">Uncharacterized protein</fullName>
    </submittedName>
</protein>
<dbReference type="AlphaFoldDB" id="A0AA38FEI9"/>
<evidence type="ECO:0000313" key="1">
    <source>
        <dbReference type="EMBL" id="KAH9298151.1"/>
    </source>
</evidence>
<dbReference type="EMBL" id="JAHRHJ020000010">
    <property type="protein sequence ID" value="KAH9298151.1"/>
    <property type="molecule type" value="Genomic_DNA"/>
</dbReference>
<organism evidence="1 2">
    <name type="scientific">Taxus chinensis</name>
    <name type="common">Chinese yew</name>
    <name type="synonym">Taxus wallichiana var. chinensis</name>
    <dbReference type="NCBI Taxonomy" id="29808"/>
    <lineage>
        <taxon>Eukaryota</taxon>
        <taxon>Viridiplantae</taxon>
        <taxon>Streptophyta</taxon>
        <taxon>Embryophyta</taxon>
        <taxon>Tracheophyta</taxon>
        <taxon>Spermatophyta</taxon>
        <taxon>Pinopsida</taxon>
        <taxon>Pinidae</taxon>
        <taxon>Conifers II</taxon>
        <taxon>Cupressales</taxon>
        <taxon>Taxaceae</taxon>
        <taxon>Taxus</taxon>
    </lineage>
</organism>
<sequence>MDQRDIEESLELRREMDIEGFEYIIGDNDLQHMVLQKLGKCNREFPSDSNESMLEDSMRMEDAHIMPPRHLSLTL</sequence>
<keyword evidence="2" id="KW-1185">Reference proteome</keyword>
<comment type="caution">
    <text evidence="1">The sequence shown here is derived from an EMBL/GenBank/DDBJ whole genome shotgun (WGS) entry which is preliminary data.</text>
</comment>
<gene>
    <name evidence="1" type="ORF">KI387_029833</name>
</gene>
<feature type="non-terminal residue" evidence="1">
    <location>
        <position position="75"/>
    </location>
</feature>
<accession>A0AA38FEI9</accession>
<evidence type="ECO:0000313" key="2">
    <source>
        <dbReference type="Proteomes" id="UP000824469"/>
    </source>
</evidence>
<name>A0AA38FEI9_TAXCH</name>
<reference evidence="1 2" key="1">
    <citation type="journal article" date="2021" name="Nat. Plants">
        <title>The Taxus genome provides insights into paclitaxel biosynthesis.</title>
        <authorList>
            <person name="Xiong X."/>
            <person name="Gou J."/>
            <person name="Liao Q."/>
            <person name="Li Y."/>
            <person name="Zhou Q."/>
            <person name="Bi G."/>
            <person name="Li C."/>
            <person name="Du R."/>
            <person name="Wang X."/>
            <person name="Sun T."/>
            <person name="Guo L."/>
            <person name="Liang H."/>
            <person name="Lu P."/>
            <person name="Wu Y."/>
            <person name="Zhang Z."/>
            <person name="Ro D.K."/>
            <person name="Shang Y."/>
            <person name="Huang S."/>
            <person name="Yan J."/>
        </authorList>
    </citation>
    <scope>NUCLEOTIDE SEQUENCE [LARGE SCALE GENOMIC DNA]</scope>
    <source>
        <strain evidence="1">Ta-2019</strain>
    </source>
</reference>
<proteinExistence type="predicted"/>
<dbReference type="Proteomes" id="UP000824469">
    <property type="component" value="Unassembled WGS sequence"/>
</dbReference>